<accession>A0ABT5ZX23</accession>
<reference evidence="2 3" key="1">
    <citation type="submission" date="2023-03" db="EMBL/GenBank/DDBJ databases">
        <title>Draft genome sequence of Streptomyces sp. RB6PN23 isolated from peat swamp forest in Thailand.</title>
        <authorList>
            <person name="Klaysubun C."/>
            <person name="Duangmal K."/>
        </authorList>
    </citation>
    <scope>NUCLEOTIDE SEQUENCE [LARGE SCALE GENOMIC DNA]</scope>
    <source>
        <strain evidence="2 3">RB6PN23</strain>
    </source>
</reference>
<dbReference type="InterPro" id="IPR005119">
    <property type="entry name" value="LysR_subst-bd"/>
</dbReference>
<evidence type="ECO:0000313" key="3">
    <source>
        <dbReference type="Proteomes" id="UP001216579"/>
    </source>
</evidence>
<dbReference type="EMBL" id="JARJBC010000047">
    <property type="protein sequence ID" value="MDF3294377.1"/>
    <property type="molecule type" value="Genomic_DNA"/>
</dbReference>
<dbReference type="Proteomes" id="UP001216579">
    <property type="component" value="Unassembled WGS sequence"/>
</dbReference>
<name>A0ABT5ZX23_9ACTN</name>
<sequence>MPGALTALRRTHPRISVTTREATTSGLGRALRAGTIDVAILASRPPYRSLDDQTRALSPRP</sequence>
<organism evidence="2 3">
    <name type="scientific">Streptomyces silvisoli</name>
    <dbReference type="NCBI Taxonomy" id="3034235"/>
    <lineage>
        <taxon>Bacteria</taxon>
        <taxon>Bacillati</taxon>
        <taxon>Actinomycetota</taxon>
        <taxon>Actinomycetes</taxon>
        <taxon>Kitasatosporales</taxon>
        <taxon>Streptomycetaceae</taxon>
        <taxon>Streptomyces</taxon>
    </lineage>
</organism>
<comment type="caution">
    <text evidence="2">The sequence shown here is derived from an EMBL/GenBank/DDBJ whole genome shotgun (WGS) entry which is preliminary data.</text>
</comment>
<dbReference type="SUPFAM" id="SSF53850">
    <property type="entry name" value="Periplasmic binding protein-like II"/>
    <property type="match status" value="1"/>
</dbReference>
<dbReference type="Gene3D" id="3.40.190.10">
    <property type="entry name" value="Periplasmic binding protein-like II"/>
    <property type="match status" value="1"/>
</dbReference>
<feature type="domain" description="LysR substrate-binding" evidence="1">
    <location>
        <begin position="1"/>
        <end position="50"/>
    </location>
</feature>
<proteinExistence type="predicted"/>
<gene>
    <name evidence="2" type="ORF">P3G67_35335</name>
</gene>
<dbReference type="RefSeq" id="WP_276097174.1">
    <property type="nucleotide sequence ID" value="NZ_JARJBC010000047.1"/>
</dbReference>
<protein>
    <submittedName>
        <fullName evidence="2">LysR substrate-binding domain-containing protein</fullName>
    </submittedName>
</protein>
<evidence type="ECO:0000259" key="1">
    <source>
        <dbReference type="Pfam" id="PF03466"/>
    </source>
</evidence>
<dbReference type="Pfam" id="PF03466">
    <property type="entry name" value="LysR_substrate"/>
    <property type="match status" value="1"/>
</dbReference>
<evidence type="ECO:0000313" key="2">
    <source>
        <dbReference type="EMBL" id="MDF3294377.1"/>
    </source>
</evidence>
<keyword evidence="3" id="KW-1185">Reference proteome</keyword>